<proteinExistence type="predicted"/>
<evidence type="ECO:0000259" key="4">
    <source>
        <dbReference type="PROSITE" id="PS50886"/>
    </source>
</evidence>
<dbReference type="PANTHER" id="PTHR11586">
    <property type="entry name" value="TRNA-AMINOACYLATION COFACTOR ARC1 FAMILY MEMBER"/>
    <property type="match status" value="1"/>
</dbReference>
<sequence length="112" mass="12318">MQTIDLEDFNKIELRIGTIQRAELFEKAKKPAYKIWVDLGPDLGVKKSSAQVTVHYSLSDLPGKQVLCVCNLQPRQIADFMSEVLITGFSSSEGGIFLATSDLPAPNGARLH</sequence>
<gene>
    <name evidence="5" type="ORF">ACFPIK_14380</name>
</gene>
<dbReference type="NCBIfam" id="NF007494">
    <property type="entry name" value="PRK10089.1-3"/>
    <property type="match status" value="1"/>
</dbReference>
<comment type="caution">
    <text evidence="5">The sequence shown here is derived from an EMBL/GenBank/DDBJ whole genome shotgun (WGS) entry which is preliminary data.</text>
</comment>
<dbReference type="InterPro" id="IPR051270">
    <property type="entry name" value="Tyrosine-tRNA_ligase_regulator"/>
</dbReference>
<dbReference type="NCBIfam" id="NF007495">
    <property type="entry name" value="PRK10089.1-4"/>
    <property type="match status" value="1"/>
</dbReference>
<dbReference type="Gene3D" id="2.40.50.140">
    <property type="entry name" value="Nucleic acid-binding proteins"/>
    <property type="match status" value="1"/>
</dbReference>
<accession>A0ABW0C137</accession>
<dbReference type="InterPro" id="IPR012340">
    <property type="entry name" value="NA-bd_OB-fold"/>
</dbReference>
<organism evidence="5 6">
    <name type="scientific">Algoriphagus aquatilis</name>
    <dbReference type="NCBI Taxonomy" id="490186"/>
    <lineage>
        <taxon>Bacteria</taxon>
        <taxon>Pseudomonadati</taxon>
        <taxon>Bacteroidota</taxon>
        <taxon>Cytophagia</taxon>
        <taxon>Cytophagales</taxon>
        <taxon>Cyclobacteriaceae</taxon>
        <taxon>Algoriphagus</taxon>
    </lineage>
</organism>
<dbReference type="SUPFAM" id="SSF50249">
    <property type="entry name" value="Nucleic acid-binding proteins"/>
    <property type="match status" value="1"/>
</dbReference>
<protein>
    <submittedName>
        <fullName evidence="5">tRNA-binding protein</fullName>
    </submittedName>
</protein>
<evidence type="ECO:0000256" key="2">
    <source>
        <dbReference type="ARBA" id="ARBA00022884"/>
    </source>
</evidence>
<evidence type="ECO:0000313" key="6">
    <source>
        <dbReference type="Proteomes" id="UP001596163"/>
    </source>
</evidence>
<dbReference type="Proteomes" id="UP001596163">
    <property type="component" value="Unassembled WGS sequence"/>
</dbReference>
<dbReference type="PROSITE" id="PS50886">
    <property type="entry name" value="TRBD"/>
    <property type="match status" value="1"/>
</dbReference>
<dbReference type="Pfam" id="PF01588">
    <property type="entry name" value="tRNA_bind"/>
    <property type="match status" value="1"/>
</dbReference>
<evidence type="ECO:0000256" key="3">
    <source>
        <dbReference type="PROSITE-ProRule" id="PRU00209"/>
    </source>
</evidence>
<name>A0ABW0C137_9BACT</name>
<dbReference type="InterPro" id="IPR002547">
    <property type="entry name" value="tRNA-bd_dom"/>
</dbReference>
<dbReference type="CDD" id="cd02798">
    <property type="entry name" value="tRNA_bind_CsaA"/>
    <property type="match status" value="1"/>
</dbReference>
<keyword evidence="6" id="KW-1185">Reference proteome</keyword>
<keyword evidence="2 3" id="KW-0694">RNA-binding</keyword>
<dbReference type="EMBL" id="JBHSKS010000012">
    <property type="protein sequence ID" value="MFC5192959.1"/>
    <property type="molecule type" value="Genomic_DNA"/>
</dbReference>
<dbReference type="NCBIfam" id="TIGR02222">
    <property type="entry name" value="chap_CsaA"/>
    <property type="match status" value="1"/>
</dbReference>
<keyword evidence="1 3" id="KW-0820">tRNA-binding</keyword>
<feature type="domain" description="TRNA-binding" evidence="4">
    <location>
        <begin position="8"/>
        <end position="112"/>
    </location>
</feature>
<evidence type="ECO:0000256" key="1">
    <source>
        <dbReference type="ARBA" id="ARBA00022555"/>
    </source>
</evidence>
<dbReference type="InterPro" id="IPR008231">
    <property type="entry name" value="CsaA"/>
</dbReference>
<dbReference type="RefSeq" id="WP_377916469.1">
    <property type="nucleotide sequence ID" value="NZ_JBHSKS010000012.1"/>
</dbReference>
<evidence type="ECO:0000313" key="5">
    <source>
        <dbReference type="EMBL" id="MFC5192959.1"/>
    </source>
</evidence>
<reference evidence="6" key="1">
    <citation type="journal article" date="2019" name="Int. J. Syst. Evol. Microbiol.">
        <title>The Global Catalogue of Microorganisms (GCM) 10K type strain sequencing project: providing services to taxonomists for standard genome sequencing and annotation.</title>
        <authorList>
            <consortium name="The Broad Institute Genomics Platform"/>
            <consortium name="The Broad Institute Genome Sequencing Center for Infectious Disease"/>
            <person name="Wu L."/>
            <person name="Ma J."/>
        </authorList>
    </citation>
    <scope>NUCLEOTIDE SEQUENCE [LARGE SCALE GENOMIC DNA]</scope>
    <source>
        <strain evidence="6">CGMCC 1.7030</strain>
    </source>
</reference>
<dbReference type="PANTHER" id="PTHR11586:SF37">
    <property type="entry name" value="TRNA-BINDING DOMAIN-CONTAINING PROTEIN"/>
    <property type="match status" value="1"/>
</dbReference>